<dbReference type="PROSITE" id="PS50088">
    <property type="entry name" value="ANK_REPEAT"/>
    <property type="match status" value="2"/>
</dbReference>
<dbReference type="OrthoDB" id="7874163at2"/>
<dbReference type="EMBL" id="SLXP01000017">
    <property type="protein sequence ID" value="TCP38798.1"/>
    <property type="molecule type" value="Genomic_DNA"/>
</dbReference>
<dbReference type="RefSeq" id="WP_132465666.1">
    <property type="nucleotide sequence ID" value="NZ_SLXP01000017.1"/>
</dbReference>
<dbReference type="SUPFAM" id="SSF48403">
    <property type="entry name" value="Ankyrin repeat"/>
    <property type="match status" value="1"/>
</dbReference>
<keyword evidence="2 3" id="KW-0040">ANK repeat</keyword>
<keyword evidence="1" id="KW-0677">Repeat</keyword>
<gene>
    <name evidence="4" type="ORF">EV662_11732</name>
</gene>
<dbReference type="InterPro" id="IPR002110">
    <property type="entry name" value="Ankyrin_rpt"/>
</dbReference>
<name>A0A4R2PUP6_9RHOB</name>
<dbReference type="AlphaFoldDB" id="A0A4R2PUP6"/>
<keyword evidence="5" id="KW-1185">Reference proteome</keyword>
<comment type="caution">
    <text evidence="4">The sequence shown here is derived from an EMBL/GenBank/DDBJ whole genome shotgun (WGS) entry which is preliminary data.</text>
</comment>
<accession>A0A4R2PUP6</accession>
<dbReference type="PROSITE" id="PS50297">
    <property type="entry name" value="ANK_REP_REGION"/>
    <property type="match status" value="2"/>
</dbReference>
<feature type="repeat" description="ANK" evidence="3">
    <location>
        <begin position="501"/>
        <end position="533"/>
    </location>
</feature>
<evidence type="ECO:0000256" key="3">
    <source>
        <dbReference type="PROSITE-ProRule" id="PRU00023"/>
    </source>
</evidence>
<feature type="repeat" description="ANK" evidence="3">
    <location>
        <begin position="636"/>
        <end position="668"/>
    </location>
</feature>
<dbReference type="Pfam" id="PF12796">
    <property type="entry name" value="Ank_2"/>
    <property type="match status" value="1"/>
</dbReference>
<proteinExistence type="predicted"/>
<dbReference type="Proteomes" id="UP000294835">
    <property type="component" value="Unassembled WGS sequence"/>
</dbReference>
<dbReference type="Gene3D" id="1.25.40.20">
    <property type="entry name" value="Ankyrin repeat-containing domain"/>
    <property type="match status" value="2"/>
</dbReference>
<dbReference type="InterPro" id="IPR036770">
    <property type="entry name" value="Ankyrin_rpt-contain_sf"/>
</dbReference>
<evidence type="ECO:0000313" key="4">
    <source>
        <dbReference type="EMBL" id="TCP38798.1"/>
    </source>
</evidence>
<evidence type="ECO:0000256" key="1">
    <source>
        <dbReference type="ARBA" id="ARBA00022737"/>
    </source>
</evidence>
<reference evidence="4 5" key="1">
    <citation type="submission" date="2019-03" db="EMBL/GenBank/DDBJ databases">
        <title>Genomic Encyclopedia of Type Strains, Phase IV (KMG-IV): sequencing the most valuable type-strain genomes for metagenomic binning, comparative biology and taxonomic classification.</title>
        <authorList>
            <person name="Goeker M."/>
        </authorList>
    </citation>
    <scope>NUCLEOTIDE SEQUENCE [LARGE SCALE GENOMIC DNA]</scope>
    <source>
        <strain evidence="4 5">DSM 18063</strain>
    </source>
</reference>
<organism evidence="4 5">
    <name type="scientific">Rhodovulum marinum</name>
    <dbReference type="NCBI Taxonomy" id="320662"/>
    <lineage>
        <taxon>Bacteria</taxon>
        <taxon>Pseudomonadati</taxon>
        <taxon>Pseudomonadota</taxon>
        <taxon>Alphaproteobacteria</taxon>
        <taxon>Rhodobacterales</taxon>
        <taxon>Paracoccaceae</taxon>
        <taxon>Rhodovulum</taxon>
    </lineage>
</organism>
<sequence length="742" mass="83612">MKVDLTPIPQPSEIIAFVIRNFSHVDDQNHALKKSLQRLNDENPLSVDAAMELIDTHLARLKKANGNDDFWRREVRLGLEAYVRLCMNLDCAAIPAPAIRKIFDRVAGGIFRGLFDIALIEIRVGSKEILSRPDIATCLLWQAQVKDRKIVDLARELEAALGPHHSEGNWEKRLRDWTTPGKGMRIETILWLMEGWNRPFARALLLARAYENYCKLAFVDPGQHAPEHTLLLDANAIMQEVEGLLDGHYSDECFLQTELETAANELLMLTDPQRAKAIGETTRVESLLERIGEALVGQPRLAGLGVFRGRHLAQTGRHKEALASFETAATWFLFRSAQQFKISLHHLLILAAALQDKRCLNKWTRVAESIGLGVHIPSPDLALARDYPHPFPETCAEVRPDALEPHLLDLDEWQRRHADRNNPNRMVKGYGRTPTPQLGLFANLGQSEKVRALLEAGADPDKLDRNGGSPLLMALQGKNAECVEQLIEVTSLDTVNTQTRQGHTPLHEAIAQCRADWVEALLDKGADVTLAGRQGRTPLLVAMRYFEDPRRSHTRISDPECIARHIERVPAPLLPNTPFITEQAKILARRIDREPDLLILLASRLERAPADVTSSRRIVRLLLDVGADPNQRPGQEPLTPFLYATELGDPWLLEILLEYGANIRSRDEFGADAYSRLNRFGHQRVASELLRQVSPEDRLWLRDQSCENILSPRCHFAQCQPCSHCRHSDFTSCGGLHEWPVP</sequence>
<evidence type="ECO:0000256" key="2">
    <source>
        <dbReference type="ARBA" id="ARBA00023043"/>
    </source>
</evidence>
<protein>
    <submittedName>
        <fullName evidence="4">Ankyrin repeat protein</fullName>
    </submittedName>
</protein>
<dbReference type="SMART" id="SM00248">
    <property type="entry name" value="ANK"/>
    <property type="match status" value="5"/>
</dbReference>
<evidence type="ECO:0000313" key="5">
    <source>
        <dbReference type="Proteomes" id="UP000294835"/>
    </source>
</evidence>
<dbReference type="PANTHER" id="PTHR24171">
    <property type="entry name" value="ANKYRIN REPEAT DOMAIN-CONTAINING PROTEIN 39-RELATED"/>
    <property type="match status" value="1"/>
</dbReference>